<sequence length="141" mass="14396">MSMSRKVQQGFTLIELMIVVAIIGILAAIALPAYQDYTKRTHVAEGLTLAAAAKTAVSESWATKGVLPGSNASAGVASATSITGNAVRSVGIANGLITITYNTKVASGATLLLSPVTANGAVQWKCKAGTVQAKYLPSSCR</sequence>
<dbReference type="Proteomes" id="UP000272193">
    <property type="component" value="Unassembled WGS sequence"/>
</dbReference>
<dbReference type="EMBL" id="RKQL01000007">
    <property type="protein sequence ID" value="RPE63002.1"/>
    <property type="molecule type" value="Genomic_DNA"/>
</dbReference>
<dbReference type="GO" id="GO:0043107">
    <property type="term" value="P:type IV pilus-dependent motility"/>
    <property type="evidence" value="ECO:0007669"/>
    <property type="project" value="TreeGrafter"/>
</dbReference>
<protein>
    <submittedName>
        <fullName evidence="5">Type IV pilus assembly protein PilA</fullName>
    </submittedName>
</protein>
<dbReference type="RefSeq" id="WP_342767078.1">
    <property type="nucleotide sequence ID" value="NZ_RKQL01000007.1"/>
</dbReference>
<evidence type="ECO:0000313" key="6">
    <source>
        <dbReference type="Proteomes" id="UP000272193"/>
    </source>
</evidence>
<dbReference type="InterPro" id="IPR001082">
    <property type="entry name" value="Pilin"/>
</dbReference>
<evidence type="ECO:0000256" key="2">
    <source>
        <dbReference type="ARBA" id="ARBA00022481"/>
    </source>
</evidence>
<keyword evidence="4" id="KW-1133">Transmembrane helix</keyword>
<dbReference type="PANTHER" id="PTHR30093:SF34">
    <property type="entry name" value="PREPILIN PEPTIDASE-DEPENDENT PROTEIN D"/>
    <property type="match status" value="1"/>
</dbReference>
<evidence type="ECO:0000256" key="4">
    <source>
        <dbReference type="SAM" id="Phobius"/>
    </source>
</evidence>
<comment type="caution">
    <text evidence="5">The sequence shown here is derived from an EMBL/GenBank/DDBJ whole genome shotgun (WGS) entry which is preliminary data.</text>
</comment>
<dbReference type="InterPro" id="IPR045584">
    <property type="entry name" value="Pilin-like"/>
</dbReference>
<dbReference type="InterPro" id="IPR012902">
    <property type="entry name" value="N_methyl_site"/>
</dbReference>
<evidence type="ECO:0000256" key="3">
    <source>
        <dbReference type="RuleBase" id="RU000389"/>
    </source>
</evidence>
<proteinExistence type="inferred from homology"/>
<keyword evidence="2" id="KW-0488">Methylation</keyword>
<keyword evidence="6" id="KW-1185">Reference proteome</keyword>
<keyword evidence="4" id="KW-0472">Membrane</keyword>
<dbReference type="Gene3D" id="3.30.700.10">
    <property type="entry name" value="Glycoprotein, Type 4 Pilin"/>
    <property type="match status" value="1"/>
</dbReference>
<dbReference type="PANTHER" id="PTHR30093">
    <property type="entry name" value="GENERAL SECRETION PATHWAY PROTEIN G"/>
    <property type="match status" value="1"/>
</dbReference>
<gene>
    <name evidence="5" type="ORF">EDC62_2464</name>
</gene>
<keyword evidence="4" id="KW-0812">Transmembrane</keyword>
<accession>A0A3N4TX21</accession>
<comment type="similarity">
    <text evidence="1 3">Belongs to the N-Me-Phe pilin family.</text>
</comment>
<dbReference type="AlphaFoldDB" id="A0A3N4TX21"/>
<organism evidence="5 6">
    <name type="scientific">Tibeticola sediminis</name>
    <dbReference type="NCBI Taxonomy" id="1917811"/>
    <lineage>
        <taxon>Bacteria</taxon>
        <taxon>Pseudomonadati</taxon>
        <taxon>Pseudomonadota</taxon>
        <taxon>Betaproteobacteria</taxon>
        <taxon>Burkholderiales</taxon>
        <taxon>Comamonadaceae</taxon>
        <taxon>Tibeticola</taxon>
    </lineage>
</organism>
<dbReference type="GO" id="GO:0044096">
    <property type="term" value="C:type IV pilus"/>
    <property type="evidence" value="ECO:0007669"/>
    <property type="project" value="TreeGrafter"/>
</dbReference>
<dbReference type="SUPFAM" id="SSF54523">
    <property type="entry name" value="Pili subunits"/>
    <property type="match status" value="1"/>
</dbReference>
<name>A0A3N4TX21_9BURK</name>
<evidence type="ECO:0000256" key="1">
    <source>
        <dbReference type="ARBA" id="ARBA00005233"/>
    </source>
</evidence>
<dbReference type="NCBIfam" id="TIGR02532">
    <property type="entry name" value="IV_pilin_GFxxxE"/>
    <property type="match status" value="1"/>
</dbReference>
<evidence type="ECO:0000313" key="5">
    <source>
        <dbReference type="EMBL" id="RPE63002.1"/>
    </source>
</evidence>
<reference evidence="5 6" key="1">
    <citation type="submission" date="2018-11" db="EMBL/GenBank/DDBJ databases">
        <title>Genomic Encyclopedia of Type Strains, Phase IV (KMG-IV): sequencing the most valuable type-strain genomes for metagenomic binning, comparative biology and taxonomic classification.</title>
        <authorList>
            <person name="Goeker M."/>
        </authorList>
    </citation>
    <scope>NUCLEOTIDE SEQUENCE [LARGE SCALE GENOMIC DNA]</scope>
    <source>
        <strain evidence="5 6">DSM 101684</strain>
    </source>
</reference>
<dbReference type="PROSITE" id="PS00409">
    <property type="entry name" value="PROKAR_NTER_METHYL"/>
    <property type="match status" value="1"/>
</dbReference>
<dbReference type="Pfam" id="PF00114">
    <property type="entry name" value="Pilin"/>
    <property type="match status" value="1"/>
</dbReference>
<dbReference type="GO" id="GO:0007155">
    <property type="term" value="P:cell adhesion"/>
    <property type="evidence" value="ECO:0007669"/>
    <property type="project" value="InterPro"/>
</dbReference>
<feature type="transmembrane region" description="Helical" evidence="4">
    <location>
        <begin position="12"/>
        <end position="34"/>
    </location>
</feature>
<dbReference type="Pfam" id="PF07963">
    <property type="entry name" value="N_methyl"/>
    <property type="match status" value="1"/>
</dbReference>
<keyword evidence="3" id="KW-0281">Fimbrium</keyword>